<keyword evidence="2" id="KW-1185">Reference proteome</keyword>
<protein>
    <submittedName>
        <fullName evidence="1">Uncharacterized protein</fullName>
    </submittedName>
</protein>
<dbReference type="AlphaFoldDB" id="A0A9W6UYB5"/>
<reference evidence="1" key="1">
    <citation type="submission" date="2023-02" db="EMBL/GenBank/DDBJ databases">
        <title>Actinomadura rubrobrunea NBRC 14622.</title>
        <authorList>
            <person name="Ichikawa N."/>
            <person name="Sato H."/>
            <person name="Tonouchi N."/>
        </authorList>
    </citation>
    <scope>NUCLEOTIDE SEQUENCE</scope>
    <source>
        <strain evidence="1">NBRC 14622</strain>
    </source>
</reference>
<dbReference type="EMBL" id="BSRZ01000012">
    <property type="protein sequence ID" value="GLW66062.1"/>
    <property type="molecule type" value="Genomic_DNA"/>
</dbReference>
<proteinExistence type="predicted"/>
<sequence length="98" mass="10823">MGTPAADVWIVTHDGRDLVRADAIVLIRLDDTGRLTAQLRDEARVTVALLEGSASGRPPADFHRQLIRMVSELADSSGAQLVRAQRDQHGWHWVSETL</sequence>
<name>A0A9W6UYB5_9ACTN</name>
<organism evidence="1 2">
    <name type="scientific">Actinomadura rubrobrunea</name>
    <dbReference type="NCBI Taxonomy" id="115335"/>
    <lineage>
        <taxon>Bacteria</taxon>
        <taxon>Bacillati</taxon>
        <taxon>Actinomycetota</taxon>
        <taxon>Actinomycetes</taxon>
        <taxon>Streptosporangiales</taxon>
        <taxon>Thermomonosporaceae</taxon>
        <taxon>Actinomadura</taxon>
    </lineage>
</organism>
<evidence type="ECO:0000313" key="1">
    <source>
        <dbReference type="EMBL" id="GLW66062.1"/>
    </source>
</evidence>
<evidence type="ECO:0000313" key="2">
    <source>
        <dbReference type="Proteomes" id="UP001165124"/>
    </source>
</evidence>
<comment type="caution">
    <text evidence="1">The sequence shown here is derived from an EMBL/GenBank/DDBJ whole genome shotgun (WGS) entry which is preliminary data.</text>
</comment>
<accession>A0A9W6UYB5</accession>
<dbReference type="Proteomes" id="UP001165124">
    <property type="component" value="Unassembled WGS sequence"/>
</dbReference>
<gene>
    <name evidence="1" type="ORF">Arub01_43060</name>
</gene>